<reference evidence="3" key="2">
    <citation type="submission" date="2015-08" db="UniProtKB">
        <authorList>
            <consortium name="WormBaseParasite"/>
        </authorList>
    </citation>
    <scope>IDENTIFICATION</scope>
</reference>
<organism evidence="2 3">
    <name type="scientific">Strongyloides venezuelensis</name>
    <name type="common">Threadworm</name>
    <dbReference type="NCBI Taxonomy" id="75913"/>
    <lineage>
        <taxon>Eukaryota</taxon>
        <taxon>Metazoa</taxon>
        <taxon>Ecdysozoa</taxon>
        <taxon>Nematoda</taxon>
        <taxon>Chromadorea</taxon>
        <taxon>Rhabditida</taxon>
        <taxon>Tylenchina</taxon>
        <taxon>Panagrolaimomorpha</taxon>
        <taxon>Strongyloidoidea</taxon>
        <taxon>Strongyloididae</taxon>
        <taxon>Strongyloides</taxon>
    </lineage>
</organism>
<evidence type="ECO:0000313" key="3">
    <source>
        <dbReference type="WBParaSite" id="SVE_0367400.1"/>
    </source>
</evidence>
<keyword evidence="2" id="KW-1185">Reference proteome</keyword>
<evidence type="ECO:0000256" key="1">
    <source>
        <dbReference type="SAM" id="MobiDB-lite"/>
    </source>
</evidence>
<dbReference type="WBParaSite" id="SVE_0367400.1">
    <property type="protein sequence ID" value="SVE_0367400.1"/>
    <property type="gene ID" value="SVE_0367400"/>
</dbReference>
<evidence type="ECO:0000313" key="2">
    <source>
        <dbReference type="Proteomes" id="UP000035680"/>
    </source>
</evidence>
<dbReference type="AlphaFoldDB" id="A0A0K0F4D8"/>
<feature type="region of interest" description="Disordered" evidence="1">
    <location>
        <begin position="1"/>
        <end position="29"/>
    </location>
</feature>
<accession>A0A0K0F4D8</accession>
<proteinExistence type="predicted"/>
<dbReference type="Proteomes" id="UP000035680">
    <property type="component" value="Unassembled WGS sequence"/>
</dbReference>
<dbReference type="STRING" id="75913.A0A0K0F4D8"/>
<reference evidence="2" key="1">
    <citation type="submission" date="2014-07" db="EMBL/GenBank/DDBJ databases">
        <authorList>
            <person name="Martin A.A"/>
            <person name="De Silva N."/>
        </authorList>
    </citation>
    <scope>NUCLEOTIDE SEQUENCE</scope>
</reference>
<protein>
    <submittedName>
        <fullName evidence="3">Uncharacterized protein</fullName>
    </submittedName>
</protein>
<name>A0A0K0F4D8_STRVS</name>
<sequence length="133" mass="15273">MSESNLSSDDISKVQRSNMNLGEAQNNSCDITPVEEKTINKNTKEDFYDFPDDKCLYVPLDDIEPTVPLMEMPIELLELEGIPPTNVLFPIKKNFSIFTTYATKPNLFAIQDAKRQRIKELCKPNRTQKEESK</sequence>